<evidence type="ECO:0000313" key="6">
    <source>
        <dbReference type="EMBL" id="MCT7378385.1"/>
    </source>
</evidence>
<dbReference type="Gene3D" id="1.10.10.10">
    <property type="entry name" value="Winged helix-like DNA-binding domain superfamily/Winged helix DNA-binding domain"/>
    <property type="match status" value="1"/>
</dbReference>
<sequence>MMKDKQQASVKSAARALDIIEQVSRCGSATAREISRATGIPESSLSYLLTTLVSRNWLLPGADRAYVIGPALARLASGDPPTLAERRAAILRAITRATGETSSLFIRRGNDVEVVDVELSAHPLRFTPQKGMRVPLHSFASGKALLAALPPDERDECLTTMPRARFTPYTLVDEKSLREDLKRTADRGYALSREEHTIGVMGIGVALDRQYSLSVAIPSPRFDHPTERRIAGEIVRIVDEMHGWGPERG</sequence>
<dbReference type="SMART" id="SM00346">
    <property type="entry name" value="HTH_ICLR"/>
    <property type="match status" value="1"/>
</dbReference>
<evidence type="ECO:0000256" key="1">
    <source>
        <dbReference type="ARBA" id="ARBA00023015"/>
    </source>
</evidence>
<dbReference type="Pfam" id="PF01614">
    <property type="entry name" value="IclR_C"/>
    <property type="match status" value="1"/>
</dbReference>
<protein>
    <submittedName>
        <fullName evidence="6">IclR family transcriptional regulator</fullName>
    </submittedName>
</protein>
<dbReference type="PANTHER" id="PTHR30136:SF24">
    <property type="entry name" value="HTH-TYPE TRANSCRIPTIONAL REPRESSOR ALLR"/>
    <property type="match status" value="1"/>
</dbReference>
<accession>A0ABT2LV23</accession>
<keyword evidence="2" id="KW-0238">DNA-binding</keyword>
<evidence type="ECO:0000256" key="2">
    <source>
        <dbReference type="ARBA" id="ARBA00023125"/>
    </source>
</evidence>
<dbReference type="InterPro" id="IPR050707">
    <property type="entry name" value="HTH_MetabolicPath_Reg"/>
</dbReference>
<dbReference type="Gene3D" id="3.30.450.40">
    <property type="match status" value="1"/>
</dbReference>
<dbReference type="Pfam" id="PF09339">
    <property type="entry name" value="HTH_IclR"/>
    <property type="match status" value="1"/>
</dbReference>
<organism evidence="6 7">
    <name type="scientific">Chelativorans salis</name>
    <dbReference type="NCBI Taxonomy" id="2978478"/>
    <lineage>
        <taxon>Bacteria</taxon>
        <taxon>Pseudomonadati</taxon>
        <taxon>Pseudomonadota</taxon>
        <taxon>Alphaproteobacteria</taxon>
        <taxon>Hyphomicrobiales</taxon>
        <taxon>Phyllobacteriaceae</taxon>
        <taxon>Chelativorans</taxon>
    </lineage>
</organism>
<name>A0ABT2LV23_9HYPH</name>
<keyword evidence="7" id="KW-1185">Reference proteome</keyword>
<dbReference type="PROSITE" id="PS51077">
    <property type="entry name" value="HTH_ICLR"/>
    <property type="match status" value="1"/>
</dbReference>
<evidence type="ECO:0000259" key="4">
    <source>
        <dbReference type="PROSITE" id="PS51077"/>
    </source>
</evidence>
<feature type="domain" description="HTH iclR-type" evidence="4">
    <location>
        <begin position="10"/>
        <end position="70"/>
    </location>
</feature>
<feature type="domain" description="IclR-ED" evidence="5">
    <location>
        <begin position="64"/>
        <end position="249"/>
    </location>
</feature>
<dbReference type="RefSeq" id="WP_260907305.1">
    <property type="nucleotide sequence ID" value="NZ_JAOCZP010000013.1"/>
</dbReference>
<dbReference type="InterPro" id="IPR029016">
    <property type="entry name" value="GAF-like_dom_sf"/>
</dbReference>
<dbReference type="SUPFAM" id="SSF55781">
    <property type="entry name" value="GAF domain-like"/>
    <property type="match status" value="1"/>
</dbReference>
<dbReference type="InterPro" id="IPR014757">
    <property type="entry name" value="Tscrpt_reg_IclR_C"/>
</dbReference>
<evidence type="ECO:0000256" key="3">
    <source>
        <dbReference type="ARBA" id="ARBA00023163"/>
    </source>
</evidence>
<dbReference type="SUPFAM" id="SSF46785">
    <property type="entry name" value="Winged helix' DNA-binding domain"/>
    <property type="match status" value="1"/>
</dbReference>
<gene>
    <name evidence="6" type="ORF">N5A92_25580</name>
</gene>
<dbReference type="InterPro" id="IPR005471">
    <property type="entry name" value="Tscrpt_reg_IclR_N"/>
</dbReference>
<evidence type="ECO:0000259" key="5">
    <source>
        <dbReference type="PROSITE" id="PS51078"/>
    </source>
</evidence>
<reference evidence="6 7" key="1">
    <citation type="submission" date="2022-09" db="EMBL/GenBank/DDBJ databases">
        <title>Chelativorans salina sp. nov., a novel slightly halophilic bacterium isolated from a saline lake sediment enrichment.</title>
        <authorList>
            <person name="Gao L."/>
            <person name="Fang B.-Z."/>
            <person name="Li W.-J."/>
        </authorList>
    </citation>
    <scope>NUCLEOTIDE SEQUENCE [LARGE SCALE GENOMIC DNA]</scope>
    <source>
        <strain evidence="6 7">EGI FJ00035</strain>
    </source>
</reference>
<dbReference type="InterPro" id="IPR036390">
    <property type="entry name" value="WH_DNA-bd_sf"/>
</dbReference>
<dbReference type="EMBL" id="JAOCZP010000013">
    <property type="protein sequence ID" value="MCT7378385.1"/>
    <property type="molecule type" value="Genomic_DNA"/>
</dbReference>
<dbReference type="Proteomes" id="UP001320831">
    <property type="component" value="Unassembled WGS sequence"/>
</dbReference>
<evidence type="ECO:0000313" key="7">
    <source>
        <dbReference type="Proteomes" id="UP001320831"/>
    </source>
</evidence>
<dbReference type="PANTHER" id="PTHR30136">
    <property type="entry name" value="HELIX-TURN-HELIX TRANSCRIPTIONAL REGULATOR, ICLR FAMILY"/>
    <property type="match status" value="1"/>
</dbReference>
<keyword evidence="3" id="KW-0804">Transcription</keyword>
<keyword evidence="1" id="KW-0805">Transcription regulation</keyword>
<proteinExistence type="predicted"/>
<dbReference type="InterPro" id="IPR036388">
    <property type="entry name" value="WH-like_DNA-bd_sf"/>
</dbReference>
<comment type="caution">
    <text evidence="6">The sequence shown here is derived from an EMBL/GenBank/DDBJ whole genome shotgun (WGS) entry which is preliminary data.</text>
</comment>
<dbReference type="PROSITE" id="PS51078">
    <property type="entry name" value="ICLR_ED"/>
    <property type="match status" value="1"/>
</dbReference>